<reference evidence="3 4" key="1">
    <citation type="submission" date="2023-11" db="EMBL/GenBank/DDBJ databases">
        <authorList>
            <person name="Bao R."/>
        </authorList>
    </citation>
    <scope>NUCLEOTIDE SEQUENCE [LARGE SCALE GENOMIC DNA]</scope>
    <source>
        <strain evidence="3 4">PJ23</strain>
    </source>
</reference>
<dbReference type="GO" id="GO:0016787">
    <property type="term" value="F:hydrolase activity"/>
    <property type="evidence" value="ECO:0007669"/>
    <property type="project" value="UniProtKB-KW"/>
</dbReference>
<organism evidence="3 4">
    <name type="scientific">Terrihabitans rhizophilus</name>
    <dbReference type="NCBI Taxonomy" id="3092662"/>
    <lineage>
        <taxon>Bacteria</taxon>
        <taxon>Pseudomonadati</taxon>
        <taxon>Pseudomonadota</taxon>
        <taxon>Alphaproteobacteria</taxon>
        <taxon>Hyphomicrobiales</taxon>
        <taxon>Terrihabitans</taxon>
    </lineage>
</organism>
<dbReference type="InterPro" id="IPR050272">
    <property type="entry name" value="Isochorismatase-like_hydrls"/>
</dbReference>
<dbReference type="Proteomes" id="UP001274321">
    <property type="component" value="Unassembled WGS sequence"/>
</dbReference>
<evidence type="ECO:0000259" key="2">
    <source>
        <dbReference type="Pfam" id="PF00857"/>
    </source>
</evidence>
<sequence>MMPLHIAADPYAWPHDGQLEPATTALLIIDMQNDFCHPDGYVASMGYDIDGARRIIPVIAQLRAAIRAWGGHVLHTREGHRPDLADLTSLKLWRSRNTGIGIGGQGPLGRLLVRGEKGWEIVPELRPLADEPVVDKAGYSAFHNTDLQLLLTRTGVRRLILTGVTTDICVHSTLRDAVERGYECLVVADACAATVRENHVAALNTIATEGGIFGATANAGAVIAAISREDAVPNARFG</sequence>
<comment type="caution">
    <text evidence="3">The sequence shown here is derived from an EMBL/GenBank/DDBJ whole genome shotgun (WGS) entry which is preliminary data.</text>
</comment>
<dbReference type="PANTHER" id="PTHR43540">
    <property type="entry name" value="PEROXYUREIDOACRYLATE/UREIDOACRYLATE AMIDOHYDROLASE-RELATED"/>
    <property type="match status" value="1"/>
</dbReference>
<protein>
    <submittedName>
        <fullName evidence="3">Isochorismatase family cysteine hydrolase</fullName>
        <ecNumber evidence="3">3.-.-.-</ecNumber>
    </submittedName>
</protein>
<gene>
    <name evidence="3" type="ORF">SCD90_01265</name>
</gene>
<evidence type="ECO:0000313" key="4">
    <source>
        <dbReference type="Proteomes" id="UP001274321"/>
    </source>
</evidence>
<dbReference type="PANTHER" id="PTHR43540:SF9">
    <property type="entry name" value="FAMILY HYDROLASE, PUTATIVE (AFU_ORTHOLOGUE AFUA_2G08700)-RELATED"/>
    <property type="match status" value="1"/>
</dbReference>
<dbReference type="Gene3D" id="3.40.50.850">
    <property type="entry name" value="Isochorismatase-like"/>
    <property type="match status" value="1"/>
</dbReference>
<dbReference type="Pfam" id="PF00857">
    <property type="entry name" value="Isochorismatase"/>
    <property type="match status" value="1"/>
</dbReference>
<dbReference type="EC" id="3.-.-.-" evidence="3"/>
<dbReference type="SUPFAM" id="SSF52499">
    <property type="entry name" value="Isochorismatase-like hydrolases"/>
    <property type="match status" value="1"/>
</dbReference>
<keyword evidence="1 3" id="KW-0378">Hydrolase</keyword>
<dbReference type="CDD" id="cd00431">
    <property type="entry name" value="cysteine_hydrolases"/>
    <property type="match status" value="1"/>
</dbReference>
<accession>A0ABU4RKE6</accession>
<proteinExistence type="predicted"/>
<keyword evidence="4" id="KW-1185">Reference proteome</keyword>
<dbReference type="RefSeq" id="WP_319842797.1">
    <property type="nucleotide sequence ID" value="NZ_JAXAFJ010000001.1"/>
</dbReference>
<evidence type="ECO:0000256" key="1">
    <source>
        <dbReference type="ARBA" id="ARBA00022801"/>
    </source>
</evidence>
<dbReference type="EMBL" id="JAXAFJ010000001">
    <property type="protein sequence ID" value="MDX6804678.1"/>
    <property type="molecule type" value="Genomic_DNA"/>
</dbReference>
<dbReference type="InterPro" id="IPR000868">
    <property type="entry name" value="Isochorismatase-like_dom"/>
</dbReference>
<evidence type="ECO:0000313" key="3">
    <source>
        <dbReference type="EMBL" id="MDX6804678.1"/>
    </source>
</evidence>
<feature type="domain" description="Isochorismatase-like" evidence="2">
    <location>
        <begin position="24"/>
        <end position="213"/>
    </location>
</feature>
<name>A0ABU4RKE6_9HYPH</name>
<dbReference type="InterPro" id="IPR036380">
    <property type="entry name" value="Isochorismatase-like_sf"/>
</dbReference>